<protein>
    <submittedName>
        <fullName evidence="2">Uncharacterized protein</fullName>
    </submittedName>
</protein>
<accession>A0A482VRN6</accession>
<proteinExistence type="predicted"/>
<evidence type="ECO:0000256" key="1">
    <source>
        <dbReference type="SAM" id="SignalP"/>
    </source>
</evidence>
<evidence type="ECO:0000313" key="3">
    <source>
        <dbReference type="Proteomes" id="UP000292052"/>
    </source>
</evidence>
<reference evidence="2 3" key="1">
    <citation type="submission" date="2017-03" db="EMBL/GenBank/DDBJ databases">
        <title>Genome of the blue death feigning beetle - Asbolus verrucosus.</title>
        <authorList>
            <person name="Rider S.D."/>
        </authorList>
    </citation>
    <scope>NUCLEOTIDE SEQUENCE [LARGE SCALE GENOMIC DNA]</scope>
    <source>
        <strain evidence="2">Butters</strain>
        <tissue evidence="2">Head and leg muscle</tissue>
    </source>
</reference>
<dbReference type="AlphaFoldDB" id="A0A482VRN6"/>
<organism evidence="2 3">
    <name type="scientific">Asbolus verrucosus</name>
    <name type="common">Desert ironclad beetle</name>
    <dbReference type="NCBI Taxonomy" id="1661398"/>
    <lineage>
        <taxon>Eukaryota</taxon>
        <taxon>Metazoa</taxon>
        <taxon>Ecdysozoa</taxon>
        <taxon>Arthropoda</taxon>
        <taxon>Hexapoda</taxon>
        <taxon>Insecta</taxon>
        <taxon>Pterygota</taxon>
        <taxon>Neoptera</taxon>
        <taxon>Endopterygota</taxon>
        <taxon>Coleoptera</taxon>
        <taxon>Polyphaga</taxon>
        <taxon>Cucujiformia</taxon>
        <taxon>Tenebrionidae</taxon>
        <taxon>Pimeliinae</taxon>
        <taxon>Asbolus</taxon>
    </lineage>
</organism>
<dbReference type="Proteomes" id="UP000292052">
    <property type="component" value="Unassembled WGS sequence"/>
</dbReference>
<gene>
    <name evidence="2" type="ORF">BDFB_007296</name>
</gene>
<sequence length="572" mass="61370">MRSFFIVTLLCGVFHPNLTDAAFEIEARSAVRQCYNCRGDCNDDAIEDCADADSKCFGMVIDLGVGHIDAKGCIPSSVADSICEENAGNLTSCYICDTDLCNVNTDESTNNTANGVGKCYVCVDQCQKPLAQHDCEEVLTAIEGKPVKGACLSYSVERESGLEVSKGCILDNSDIRSACLLMNFNQGMSCTICDQDLCNGDGDGDDENYVEECYFCENDCKKPLAIQNCKEALGEGVKSKCVSIQFILGNDTTIAKRCVEGNNSSMELCERVNTLGGNCTICDTDLCNDMEDDGSGDGDEGNYVEECYFCENDCKKPMPVQNCNEALGEGAKSKCVSIQMALGVQSSITKKCIDENNNTLLFCKEIKDLGGNCTICDTNLCNVLGVDRCYVCVEQCSDPLEHHPCKEEGQDGIEFACYTIEVTSVYDIPVSAGKNSTVKGCILADVAAAECAAANQIPGTACTTCSTDLCNGIENGGDGGNYVEECYFCENDCKRPLPVQNCKEALGEGAKSKCVSIQMALGVQTSITKKCIDENDYMVSFCEGVKELGGNCTICDTNLCNDMQDDSPGGHL</sequence>
<feature type="chain" id="PRO_5019849267" evidence="1">
    <location>
        <begin position="22"/>
        <end position="572"/>
    </location>
</feature>
<feature type="signal peptide" evidence="1">
    <location>
        <begin position="1"/>
        <end position="21"/>
    </location>
</feature>
<keyword evidence="3" id="KW-1185">Reference proteome</keyword>
<dbReference type="OrthoDB" id="6715807at2759"/>
<dbReference type="EMBL" id="QDEB01070966">
    <property type="protein sequence ID" value="RZC35424.1"/>
    <property type="molecule type" value="Genomic_DNA"/>
</dbReference>
<comment type="caution">
    <text evidence="2">The sequence shown here is derived from an EMBL/GenBank/DDBJ whole genome shotgun (WGS) entry which is preliminary data.</text>
</comment>
<evidence type="ECO:0000313" key="2">
    <source>
        <dbReference type="EMBL" id="RZC35424.1"/>
    </source>
</evidence>
<keyword evidence="1" id="KW-0732">Signal</keyword>
<name>A0A482VRN6_ASBVE</name>